<accession>A0A8B8EEB2</accession>
<evidence type="ECO:0000259" key="2">
    <source>
        <dbReference type="PROSITE" id="PS51184"/>
    </source>
</evidence>
<sequence>MSVEKKINEQDTPEAKVLLQQRVRSHFQYLYDSAVNQGLGPSELARIEAVVRLRKDTSSFGIPGYILKLFGAIFILLISLIVIYLSEWPVDNDTLFKFWMDTRGLDPHKHRCAVGIFDFISDTAQPPVKSCDFCRGVKSVKKVENISQEQFEKLYAYSGRPVVVTDGAKNWTAFKHFSYDFLKTIYSKNSSALRGVEENCQFFPYKSPFKKLEEVFEMSDEQAYMRDKSSPWYIGWSNCDLYAANTLRQHYNRPYFLPRAAESSKTDWIFMGSPGYGAPMHIDHVNFPSWQAQITGTKRWTLQPPPECYFQCPHSFQVTVQPGEIIVLDTNRWYHSTLNVGENISITIGSEYD</sequence>
<dbReference type="AlphaFoldDB" id="A0A8B8EEB2"/>
<dbReference type="Proteomes" id="UP000694844">
    <property type="component" value="Chromosome 5"/>
</dbReference>
<reference evidence="4" key="1">
    <citation type="submission" date="2025-08" db="UniProtKB">
        <authorList>
            <consortium name="RefSeq"/>
        </authorList>
    </citation>
    <scope>IDENTIFICATION</scope>
    <source>
        <tissue evidence="4">Whole sample</tissue>
    </source>
</reference>
<dbReference type="InterPro" id="IPR050910">
    <property type="entry name" value="JMJD6_ArgDemeth/LysHydrox"/>
</dbReference>
<proteinExistence type="predicted"/>
<dbReference type="Gene3D" id="2.60.120.650">
    <property type="entry name" value="Cupin"/>
    <property type="match status" value="1"/>
</dbReference>
<dbReference type="GO" id="GO:0016706">
    <property type="term" value="F:2-oxoglutarate-dependent dioxygenase activity"/>
    <property type="evidence" value="ECO:0007669"/>
    <property type="project" value="TreeGrafter"/>
</dbReference>
<name>A0A8B8EEB2_CRAVI</name>
<dbReference type="Pfam" id="PF13621">
    <property type="entry name" value="Cupin_8"/>
    <property type="match status" value="1"/>
</dbReference>
<dbReference type="PANTHER" id="PTHR12480">
    <property type="entry name" value="ARGININE DEMETHYLASE AND LYSYL-HYDROXYLASE JMJD"/>
    <property type="match status" value="1"/>
</dbReference>
<gene>
    <name evidence="4" type="primary">LOC111133664</name>
</gene>
<dbReference type="RefSeq" id="XP_022337911.1">
    <property type="nucleotide sequence ID" value="XM_022482203.1"/>
</dbReference>
<dbReference type="KEGG" id="cvn:111133664"/>
<dbReference type="InterPro" id="IPR003347">
    <property type="entry name" value="JmjC_dom"/>
</dbReference>
<dbReference type="OrthoDB" id="10063099at2759"/>
<keyword evidence="1" id="KW-0472">Membrane</keyword>
<evidence type="ECO:0000256" key="1">
    <source>
        <dbReference type="SAM" id="Phobius"/>
    </source>
</evidence>
<keyword evidence="1" id="KW-1133">Transmembrane helix</keyword>
<dbReference type="SUPFAM" id="SSF51197">
    <property type="entry name" value="Clavaminate synthase-like"/>
    <property type="match status" value="1"/>
</dbReference>
<evidence type="ECO:0000313" key="3">
    <source>
        <dbReference type="Proteomes" id="UP000694844"/>
    </source>
</evidence>
<keyword evidence="3" id="KW-1185">Reference proteome</keyword>
<dbReference type="PANTHER" id="PTHR12480:SF19">
    <property type="entry name" value="CUPIN-LIKE DOMAIN-CONTAINING PROTEIN"/>
    <property type="match status" value="1"/>
</dbReference>
<organism evidence="3 4">
    <name type="scientific">Crassostrea virginica</name>
    <name type="common">Eastern oyster</name>
    <dbReference type="NCBI Taxonomy" id="6565"/>
    <lineage>
        <taxon>Eukaryota</taxon>
        <taxon>Metazoa</taxon>
        <taxon>Spiralia</taxon>
        <taxon>Lophotrochozoa</taxon>
        <taxon>Mollusca</taxon>
        <taxon>Bivalvia</taxon>
        <taxon>Autobranchia</taxon>
        <taxon>Pteriomorphia</taxon>
        <taxon>Ostreida</taxon>
        <taxon>Ostreoidea</taxon>
        <taxon>Ostreidae</taxon>
        <taxon>Crassostrea</taxon>
    </lineage>
</organism>
<dbReference type="GeneID" id="111133664"/>
<dbReference type="InterPro" id="IPR041667">
    <property type="entry name" value="Cupin_8"/>
</dbReference>
<keyword evidence="1" id="KW-0812">Transmembrane</keyword>
<evidence type="ECO:0000313" key="4">
    <source>
        <dbReference type="RefSeq" id="XP_022337911.1"/>
    </source>
</evidence>
<dbReference type="PROSITE" id="PS51184">
    <property type="entry name" value="JMJC"/>
    <property type="match status" value="1"/>
</dbReference>
<feature type="domain" description="JmjC" evidence="2">
    <location>
        <begin position="242"/>
        <end position="353"/>
    </location>
</feature>
<protein>
    <submittedName>
        <fullName evidence="4">F-box protein At5g06550-like</fullName>
    </submittedName>
</protein>
<feature type="transmembrane region" description="Helical" evidence="1">
    <location>
        <begin position="62"/>
        <end position="85"/>
    </location>
</feature>